<feature type="domain" description="AAA-ATPase-like" evidence="1">
    <location>
        <begin position="5"/>
        <end position="72"/>
    </location>
</feature>
<dbReference type="Proteomes" id="UP000516361">
    <property type="component" value="Chromosome"/>
</dbReference>
<reference evidence="2 3" key="1">
    <citation type="submission" date="2018-06" db="EMBL/GenBank/DDBJ databases">
        <title>Genome sequencing of Oceanotoga sp. sy52.</title>
        <authorList>
            <person name="Mori K."/>
        </authorList>
    </citation>
    <scope>NUCLEOTIDE SEQUENCE [LARGE SCALE GENOMIC DNA]</scope>
    <source>
        <strain evidence="3">sy52</strain>
    </source>
</reference>
<gene>
    <name evidence="2" type="ORF">OSSY52_03790</name>
</gene>
<name>A0A7G1G218_9BACT</name>
<dbReference type="PANTHER" id="PTHR34825">
    <property type="entry name" value="CONSERVED PROTEIN, WITH A WEAK D-GALACTARATE DEHYDRATASE/ALTRONATE HYDROLASE DOMAIN"/>
    <property type="match status" value="1"/>
</dbReference>
<accession>A0A7G1G218</accession>
<sequence>MKKLPIGKQDLKNIILNEYMYIDKTKYIYELARSDVPIFISRPRRFGKSLTISTLYYLFKGEKELFKRLYIYMINGNGKDIL</sequence>
<dbReference type="Pfam" id="PF09820">
    <property type="entry name" value="AAA-ATPase_like"/>
    <property type="match status" value="1"/>
</dbReference>
<dbReference type="KEGG" id="ocy:OSSY52_03790"/>
<evidence type="ECO:0000313" key="2">
    <source>
        <dbReference type="EMBL" id="BBE30238.1"/>
    </source>
</evidence>
<keyword evidence="3" id="KW-1185">Reference proteome</keyword>
<dbReference type="RefSeq" id="WP_269777943.1">
    <property type="nucleotide sequence ID" value="NZ_AP018712.1"/>
</dbReference>
<protein>
    <recommendedName>
        <fullName evidence="1">AAA-ATPase-like domain-containing protein</fullName>
    </recommendedName>
</protein>
<dbReference type="InParanoid" id="A0A7G1G218"/>
<dbReference type="InterPro" id="IPR018631">
    <property type="entry name" value="AAA-ATPase-like_dom"/>
</dbReference>
<evidence type="ECO:0000313" key="3">
    <source>
        <dbReference type="Proteomes" id="UP000516361"/>
    </source>
</evidence>
<dbReference type="PANTHER" id="PTHR34825:SF1">
    <property type="entry name" value="AAA-ATPASE-LIKE DOMAIN-CONTAINING PROTEIN"/>
    <property type="match status" value="1"/>
</dbReference>
<evidence type="ECO:0000259" key="1">
    <source>
        <dbReference type="Pfam" id="PF09820"/>
    </source>
</evidence>
<organism evidence="2 3">
    <name type="scientific">Tepiditoga spiralis</name>
    <dbReference type="NCBI Taxonomy" id="2108365"/>
    <lineage>
        <taxon>Bacteria</taxon>
        <taxon>Thermotogati</taxon>
        <taxon>Thermotogota</taxon>
        <taxon>Thermotogae</taxon>
        <taxon>Petrotogales</taxon>
        <taxon>Petrotogaceae</taxon>
        <taxon>Tepiditoga</taxon>
    </lineage>
</organism>
<dbReference type="EMBL" id="AP018712">
    <property type="protein sequence ID" value="BBE30238.1"/>
    <property type="molecule type" value="Genomic_DNA"/>
</dbReference>
<dbReference type="AlphaFoldDB" id="A0A7G1G218"/>
<proteinExistence type="predicted"/>